<name>Q5Z0S5_NOCFA</name>
<feature type="transmembrane region" description="Helical" evidence="1">
    <location>
        <begin position="87"/>
        <end position="110"/>
    </location>
</feature>
<accession>Q5Z0S5</accession>
<dbReference type="Proteomes" id="UP000006820">
    <property type="component" value="Chromosome"/>
</dbReference>
<keyword evidence="1" id="KW-0812">Transmembrane</keyword>
<dbReference type="InterPro" id="IPR052529">
    <property type="entry name" value="Bact_Transport_Assoc"/>
</dbReference>
<feature type="transmembrane region" description="Helical" evidence="1">
    <location>
        <begin position="171"/>
        <end position="195"/>
    </location>
</feature>
<organism evidence="3 4">
    <name type="scientific">Nocardia farcinica (strain IFM 10152)</name>
    <dbReference type="NCBI Taxonomy" id="247156"/>
    <lineage>
        <taxon>Bacteria</taxon>
        <taxon>Bacillati</taxon>
        <taxon>Actinomycetota</taxon>
        <taxon>Actinomycetes</taxon>
        <taxon>Mycobacteriales</taxon>
        <taxon>Nocardiaceae</taxon>
        <taxon>Nocardia</taxon>
    </lineage>
</organism>
<proteinExistence type="predicted"/>
<dbReference type="EMBL" id="AP006618">
    <property type="protein sequence ID" value="BAD55966.1"/>
    <property type="molecule type" value="Genomic_DNA"/>
</dbReference>
<keyword evidence="1" id="KW-0472">Membrane</keyword>
<gene>
    <name evidence="3" type="ordered locus">NFA_11210</name>
</gene>
<dbReference type="PANTHER" id="PTHR30590">
    <property type="entry name" value="INNER MEMBRANE PROTEIN"/>
    <property type="match status" value="1"/>
</dbReference>
<evidence type="ECO:0000313" key="3">
    <source>
        <dbReference type="EMBL" id="BAD55966.1"/>
    </source>
</evidence>
<protein>
    <recommendedName>
        <fullName evidence="2">DUF418 domain-containing protein</fullName>
    </recommendedName>
</protein>
<dbReference type="HOGENOM" id="CLU_039610_0_1_11"/>
<dbReference type="STRING" id="247156.NFA_11210"/>
<dbReference type="AlphaFoldDB" id="Q5Z0S5"/>
<dbReference type="InterPro" id="IPR007349">
    <property type="entry name" value="DUF418"/>
</dbReference>
<evidence type="ECO:0000313" key="4">
    <source>
        <dbReference type="Proteomes" id="UP000006820"/>
    </source>
</evidence>
<feature type="transmembrane region" description="Helical" evidence="1">
    <location>
        <begin position="248"/>
        <end position="268"/>
    </location>
</feature>
<dbReference type="KEGG" id="nfa:NFA_11210"/>
<dbReference type="Pfam" id="PF04235">
    <property type="entry name" value="DUF418"/>
    <property type="match status" value="1"/>
</dbReference>
<feature type="transmembrane region" description="Helical" evidence="1">
    <location>
        <begin position="215"/>
        <end position="236"/>
    </location>
</feature>
<feature type="transmembrane region" description="Helical" evidence="1">
    <location>
        <begin position="313"/>
        <end position="335"/>
    </location>
</feature>
<feature type="transmembrane region" description="Helical" evidence="1">
    <location>
        <begin position="147"/>
        <end position="164"/>
    </location>
</feature>
<keyword evidence="1" id="KW-1133">Transmembrane helix</keyword>
<feature type="domain" description="DUF418" evidence="2">
    <location>
        <begin position="203"/>
        <end position="353"/>
    </location>
</feature>
<reference evidence="3 4" key="1">
    <citation type="journal article" date="2004" name="Proc. Natl. Acad. Sci. U.S.A.">
        <title>The complete genomic sequence of Nocardia farcinica IFM 10152.</title>
        <authorList>
            <person name="Ishikawa J."/>
            <person name="Yamashita A."/>
            <person name="Mikami Y."/>
            <person name="Hoshino Y."/>
            <person name="Kurita H."/>
            <person name="Hotta K."/>
            <person name="Shiba T."/>
            <person name="Hattori M."/>
        </authorList>
    </citation>
    <scope>NUCLEOTIDE SEQUENCE [LARGE SCALE GENOMIC DNA]</scope>
    <source>
        <strain evidence="3 4">IFM 10152</strain>
    </source>
</reference>
<sequence length="374" mass="39676">MRDGRTPRHRRPGRAWCPAEATAGQRFRVSVIGMAGRDAPGAVRREFEALCGVAVCGVLVPGIWRAVDMRDTDPSGERLDGVRQVLAVSLDGRFLAMLAFLFGLGCARAMDAAVRRGQRPHAVLLRGLLVLSVLGAIELWYRPGAVLLPLAVAGAVVLAPAALLPRGAVLALGLGVTVAVALTLGGDLAPVPGLLLLGLAAQRYRLLERAVERPAWLVAVFLLAVPAAVAAAVWQWRTPYLELWSSPSGPVAALAGALAYLTGLLLLLRTETGALLTELLAPLGRMALTASLSATPLILLAEPQLRLTDSTRYGAVVVLAAGILAGQIFCSHLWLRWLCDGPVEWVTRSVARWAPAPVLRRRESATAPLGLPRH</sequence>
<feature type="transmembrane region" description="Helical" evidence="1">
    <location>
        <begin position="122"/>
        <end position="141"/>
    </location>
</feature>
<dbReference type="eggNOG" id="COG2311">
    <property type="taxonomic scope" value="Bacteria"/>
</dbReference>
<evidence type="ECO:0000256" key="1">
    <source>
        <dbReference type="SAM" id="Phobius"/>
    </source>
</evidence>
<keyword evidence="4" id="KW-1185">Reference proteome</keyword>
<evidence type="ECO:0000259" key="2">
    <source>
        <dbReference type="Pfam" id="PF04235"/>
    </source>
</evidence>
<dbReference type="PANTHER" id="PTHR30590:SF3">
    <property type="entry name" value="HYPOTHETICAL MEMBRANE SPANNING PROTEIN"/>
    <property type="match status" value="1"/>
</dbReference>